<dbReference type="Pfam" id="PF01609">
    <property type="entry name" value="DDE_Tnp_1"/>
    <property type="match status" value="1"/>
</dbReference>
<dbReference type="GO" id="GO:0006313">
    <property type="term" value="P:DNA transposition"/>
    <property type="evidence" value="ECO:0007669"/>
    <property type="project" value="InterPro"/>
</dbReference>
<dbReference type="InterPro" id="IPR002559">
    <property type="entry name" value="Transposase_11"/>
</dbReference>
<dbReference type="PANTHER" id="PTHR30007">
    <property type="entry name" value="PHP DOMAIN PROTEIN"/>
    <property type="match status" value="1"/>
</dbReference>
<dbReference type="Proteomes" id="UP000075680">
    <property type="component" value="Unassembled WGS sequence"/>
</dbReference>
<protein>
    <submittedName>
        <fullName evidence="3">Transposase DDE domain protein</fullName>
    </submittedName>
</protein>
<dbReference type="RefSeq" id="WP_061519724.1">
    <property type="nucleotide sequence ID" value="NZ_JRUE01000244.1"/>
</dbReference>
<organism evidence="3 4">
    <name type="scientific">Acinetobacter venetianus</name>
    <dbReference type="NCBI Taxonomy" id="52133"/>
    <lineage>
        <taxon>Bacteria</taxon>
        <taxon>Pseudomonadati</taxon>
        <taxon>Pseudomonadota</taxon>
        <taxon>Gammaproteobacteria</taxon>
        <taxon>Moraxellales</taxon>
        <taxon>Moraxellaceae</taxon>
        <taxon>Acinetobacter</taxon>
    </lineage>
</organism>
<accession>A0A150HJT7</accession>
<dbReference type="PANTHER" id="PTHR30007:SF1">
    <property type="entry name" value="BLR1914 PROTEIN"/>
    <property type="match status" value="1"/>
</dbReference>
<dbReference type="Pfam" id="PF13340">
    <property type="entry name" value="DUF4096"/>
    <property type="match status" value="1"/>
</dbReference>
<feature type="domain" description="Insertion element IS402-like" evidence="2">
    <location>
        <begin position="6"/>
        <end position="75"/>
    </location>
</feature>
<feature type="domain" description="Transposase IS4-like" evidence="1">
    <location>
        <begin position="88"/>
        <end position="242"/>
    </location>
</feature>
<dbReference type="GO" id="GO:0004803">
    <property type="term" value="F:transposase activity"/>
    <property type="evidence" value="ECO:0007669"/>
    <property type="project" value="InterPro"/>
</dbReference>
<comment type="caution">
    <text evidence="3">The sequence shown here is derived from an EMBL/GenBank/DDBJ whole genome shotgun (WGS) entry which is preliminary data.</text>
</comment>
<evidence type="ECO:0000313" key="4">
    <source>
        <dbReference type="Proteomes" id="UP000075680"/>
    </source>
</evidence>
<dbReference type="InterPro" id="IPR025161">
    <property type="entry name" value="IS402-like_dom"/>
</dbReference>
<evidence type="ECO:0000259" key="1">
    <source>
        <dbReference type="Pfam" id="PF01609"/>
    </source>
</evidence>
<name>A0A150HJT7_9GAMM</name>
<dbReference type="PATRIC" id="fig|52133.18.peg.3359"/>
<dbReference type="AlphaFoldDB" id="A0A150HJT7"/>
<proteinExistence type="predicted"/>
<reference evidence="3 4" key="1">
    <citation type="journal article" date="2016" name="Sci. Rep.">
        <title>Genomic and phenotypic characterization of the species Acinetobacter venetianus.</title>
        <authorList>
            <person name="Fondi M."/>
            <person name="Maida I."/>
            <person name="Perrin E."/>
            <person name="Orlandini V."/>
            <person name="La Torre L."/>
            <person name="Bosi E."/>
            <person name="Negroni A."/>
            <person name="Zanaroli G."/>
            <person name="Fava F."/>
            <person name="Decorosi F."/>
            <person name="Giovannetti L."/>
            <person name="Viti C."/>
            <person name="Vaneechoutte M."/>
            <person name="Dijkshoorn L."/>
            <person name="Fani R."/>
        </authorList>
    </citation>
    <scope>NUCLEOTIDE SEQUENCE [LARGE SCALE GENOMIC DNA]</scope>
    <source>
        <strain evidence="3 4">LUH5627</strain>
    </source>
</reference>
<evidence type="ECO:0000313" key="3">
    <source>
        <dbReference type="EMBL" id="KXZ63544.1"/>
    </source>
</evidence>
<gene>
    <name evidence="3" type="ORF">AVENLUH5627_03272</name>
</gene>
<sequence length="248" mass="28980">MPRTMLNDQHWLRLISIIHNLGIYLKHNLRNFIEAILYRIRTGCPWRDLPESFGKPNTIFKRFTRWSKDNKLLKIFKLLSKYADLEWVFIDASHIRAHQHATGLKNQAIFRSMGGNSSKIHLAVDSNGNPIQFLIHDGTTHDVRVAPALVDSIDLKDTDALCAVTGYDSELLRKQIEKTATKANIPKKYNTRSNNDYMDWYLYKIRQLVENTFARLKQFRGIATRYDKLKRNYENSLALACIFIWLPL</sequence>
<dbReference type="EMBL" id="JRUE01000244">
    <property type="protein sequence ID" value="KXZ63544.1"/>
    <property type="molecule type" value="Genomic_DNA"/>
</dbReference>
<evidence type="ECO:0000259" key="2">
    <source>
        <dbReference type="Pfam" id="PF13340"/>
    </source>
</evidence>
<dbReference type="GO" id="GO:0003677">
    <property type="term" value="F:DNA binding"/>
    <property type="evidence" value="ECO:0007669"/>
    <property type="project" value="InterPro"/>
</dbReference>
<dbReference type="NCBIfam" id="NF033580">
    <property type="entry name" value="transpos_IS5_3"/>
    <property type="match status" value="1"/>
</dbReference>